<dbReference type="Pfam" id="PF04717">
    <property type="entry name" value="Phage_base_V"/>
    <property type="match status" value="1"/>
</dbReference>
<dbReference type="SUPFAM" id="SSF51161">
    <property type="entry name" value="Trimeric LpxA-like enzymes"/>
    <property type="match status" value="1"/>
</dbReference>
<evidence type="ECO:0000313" key="3">
    <source>
        <dbReference type="Proteomes" id="UP001207654"/>
    </source>
</evidence>
<feature type="domain" description="Gp5/Type VI secretion system Vgr protein OB-fold" evidence="1">
    <location>
        <begin position="17"/>
        <end position="90"/>
    </location>
</feature>
<dbReference type="Gene3D" id="2.160.10.10">
    <property type="entry name" value="Hexapeptide repeat proteins"/>
    <property type="match status" value="1"/>
</dbReference>
<evidence type="ECO:0000259" key="1">
    <source>
        <dbReference type="Pfam" id="PF04717"/>
    </source>
</evidence>
<dbReference type="Proteomes" id="UP001207654">
    <property type="component" value="Unassembled WGS sequence"/>
</dbReference>
<dbReference type="Gene3D" id="2.40.50.230">
    <property type="entry name" value="Gp5 N-terminal domain"/>
    <property type="match status" value="1"/>
</dbReference>
<keyword evidence="3" id="KW-1185">Reference proteome</keyword>
<organism evidence="2 3">
    <name type="scientific">Archangium lansingense</name>
    <dbReference type="NCBI Taxonomy" id="2995310"/>
    <lineage>
        <taxon>Bacteria</taxon>
        <taxon>Pseudomonadati</taxon>
        <taxon>Myxococcota</taxon>
        <taxon>Myxococcia</taxon>
        <taxon>Myxococcales</taxon>
        <taxon>Cystobacterineae</taxon>
        <taxon>Archangiaceae</taxon>
        <taxon>Archangium</taxon>
    </lineage>
</organism>
<protein>
    <submittedName>
        <fullName evidence="2">Phage baseplate assembly protein V</fullName>
    </submittedName>
</protein>
<reference evidence="2 3" key="1">
    <citation type="submission" date="2022-11" db="EMBL/GenBank/DDBJ databases">
        <title>Minimal conservation of predation-associated metabolite biosynthetic gene clusters underscores biosynthetic potential of Myxococcota including descriptions for ten novel species: Archangium lansinium sp. nov., Myxococcus landrumus sp. nov., Nannocystis bai.</title>
        <authorList>
            <person name="Ahearne A."/>
            <person name="Stevens C."/>
            <person name="Phillips K."/>
        </authorList>
    </citation>
    <scope>NUCLEOTIDE SEQUENCE [LARGE SCALE GENOMIC DNA]</scope>
    <source>
        <strain evidence="2 3">MIWBW</strain>
    </source>
</reference>
<evidence type="ECO:0000313" key="2">
    <source>
        <dbReference type="EMBL" id="MCY1083066.1"/>
    </source>
</evidence>
<dbReference type="InterPro" id="IPR011004">
    <property type="entry name" value="Trimer_LpxA-like_sf"/>
</dbReference>
<proteinExistence type="predicted"/>
<dbReference type="EMBL" id="JAPNKA010000001">
    <property type="protein sequence ID" value="MCY1083066.1"/>
    <property type="molecule type" value="Genomic_DNA"/>
</dbReference>
<comment type="caution">
    <text evidence="2">The sequence shown here is derived from an EMBL/GenBank/DDBJ whole genome shotgun (WGS) entry which is preliminary data.</text>
</comment>
<dbReference type="InterPro" id="IPR037026">
    <property type="entry name" value="Vgr_OB-fold_dom_sf"/>
</dbReference>
<accession>A0ABT4ANB2</accession>
<dbReference type="SUPFAM" id="SSF69255">
    <property type="entry name" value="gp5 N-terminal domain-like"/>
    <property type="match status" value="1"/>
</dbReference>
<name>A0ABT4ANB2_9BACT</name>
<gene>
    <name evidence="2" type="ORF">OV287_52385</name>
</gene>
<sequence length="307" mass="31978">MKAQAQGNQDRRYYGKYRGKVLENIDPMELGRIMVEVPALVGLEASWALPCVPYAGPQVGFVMIPPIGANVWVEFEGGDPTHPIWAGCFWGELEKPVLNETPYQKVIKTESFTLFINDVPGAGEMMIEMGPPAFEIPVILTMDAAGLQIETAEAIVSMSPEEITATLPPTVVTITEESVDVVTEGVVTVTAEDVNVTANVDVTGPVEVTGNVELTGAVEIEGNVEITGAVEIEGNVEIAGAVEVEGNVEIAGAVEIEGNVDVTGAVEVVGDTAVIGAFEVVGDQAVAGAVEVAGPLVAATLTGVPIP</sequence>
<dbReference type="RefSeq" id="WP_267541611.1">
    <property type="nucleotide sequence ID" value="NZ_JAPNKA010000001.1"/>
</dbReference>
<dbReference type="InterPro" id="IPR006531">
    <property type="entry name" value="Gp5/Vgr_OB"/>
</dbReference>